<keyword evidence="6" id="KW-0472">Membrane</keyword>
<comment type="caution">
    <text evidence="8">The sequence shown here is derived from an EMBL/GenBank/DDBJ whole genome shotgun (WGS) entry which is preliminary data.</text>
</comment>
<keyword evidence="9" id="KW-1185">Reference proteome</keyword>
<dbReference type="InterPro" id="IPR004552">
    <property type="entry name" value="AGP_acyltrans"/>
</dbReference>
<dbReference type="SMART" id="SM00563">
    <property type="entry name" value="PlsC"/>
    <property type="match status" value="1"/>
</dbReference>
<dbReference type="GO" id="GO:0016020">
    <property type="term" value="C:membrane"/>
    <property type="evidence" value="ECO:0007669"/>
    <property type="project" value="InterPro"/>
</dbReference>
<dbReference type="EMBL" id="CAJNOC010000674">
    <property type="protein sequence ID" value="CAF0790331.1"/>
    <property type="molecule type" value="Genomic_DNA"/>
</dbReference>
<keyword evidence="5" id="KW-0594">Phospholipid biosynthesis</keyword>
<keyword evidence="3 5" id="KW-0808">Transferase</keyword>
<keyword evidence="5" id="KW-0444">Lipid biosynthesis</keyword>
<feature type="domain" description="Phospholipid/glycerol acyltransferase" evidence="7">
    <location>
        <begin position="108"/>
        <end position="224"/>
    </location>
</feature>
<protein>
    <recommendedName>
        <fullName evidence="5">1-acyl-sn-glycerol-3-phosphate acyltransferase</fullName>
        <ecNumber evidence="5">2.3.1.51</ecNumber>
    </recommendedName>
</protein>
<comment type="catalytic activity">
    <reaction evidence="5">
        <text>a 1-acyl-sn-glycero-3-phosphate + an acyl-CoA = a 1,2-diacyl-sn-glycero-3-phosphate + CoA</text>
        <dbReference type="Rhea" id="RHEA:19709"/>
        <dbReference type="ChEBI" id="CHEBI:57287"/>
        <dbReference type="ChEBI" id="CHEBI:57970"/>
        <dbReference type="ChEBI" id="CHEBI:58342"/>
        <dbReference type="ChEBI" id="CHEBI:58608"/>
        <dbReference type="EC" id="2.3.1.51"/>
    </reaction>
</comment>
<evidence type="ECO:0000313" key="8">
    <source>
        <dbReference type="EMBL" id="CAF0790331.1"/>
    </source>
</evidence>
<dbReference type="GO" id="GO:0005783">
    <property type="term" value="C:endoplasmic reticulum"/>
    <property type="evidence" value="ECO:0007669"/>
    <property type="project" value="TreeGrafter"/>
</dbReference>
<name>A0A813S2B4_9BILA</name>
<evidence type="ECO:0000313" key="9">
    <source>
        <dbReference type="Proteomes" id="UP000663879"/>
    </source>
</evidence>
<dbReference type="GO" id="GO:0003841">
    <property type="term" value="F:1-acylglycerol-3-phosphate O-acyltransferase activity"/>
    <property type="evidence" value="ECO:0007669"/>
    <property type="project" value="UniProtKB-UniRule"/>
</dbReference>
<dbReference type="OrthoDB" id="202234at2759"/>
<gene>
    <name evidence="8" type="ORF">OXX778_LOCUS5934</name>
</gene>
<sequence>MSSDSLPTTDELNPNDCTCCFTTGLSVFLSIWIVLFYAKTPLQFYIKYATYALTVIFFALIVMFLCLLRPCNPKNVAIVAKIFNILFKIYDIDYEIENAKYLQIKDPYILICNHQSSMDFMTMMKIWPGGNCTPLAKKELLYSGPFGIAAWLCGITFIDRINPQKARGTLEKLADKINDDNMRIWIYPEGTRSPSTQLLPFKKGAFHLAIQAQVPIVCVVTSSYSNFYNKKEKKFNFVGKVKVRVLPPFQTTGMDSDSVNQLSKHLQDKMQKEFDLLNKEIGLDEKYYVKSKNDKVDNDLTRTTFVQDLDYTQLNDLTHLNSLINQTDSIYLSQVQSDSNNNSINEEDQKKSQ</sequence>
<dbReference type="Proteomes" id="UP000663879">
    <property type="component" value="Unassembled WGS sequence"/>
</dbReference>
<evidence type="ECO:0000256" key="5">
    <source>
        <dbReference type="RuleBase" id="RU361267"/>
    </source>
</evidence>
<accession>A0A813S2B4</accession>
<comment type="pathway">
    <text evidence="1">Phospholipid metabolism; CDP-diacylglycerol biosynthesis; CDP-diacylglycerol from sn-glycerol 3-phosphate: step 2/3.</text>
</comment>
<organism evidence="8 9">
    <name type="scientific">Brachionus calyciflorus</name>
    <dbReference type="NCBI Taxonomy" id="104777"/>
    <lineage>
        <taxon>Eukaryota</taxon>
        <taxon>Metazoa</taxon>
        <taxon>Spiralia</taxon>
        <taxon>Gnathifera</taxon>
        <taxon>Rotifera</taxon>
        <taxon>Eurotatoria</taxon>
        <taxon>Monogononta</taxon>
        <taxon>Pseudotrocha</taxon>
        <taxon>Ploima</taxon>
        <taxon>Brachionidae</taxon>
        <taxon>Brachionus</taxon>
    </lineage>
</organism>
<keyword evidence="4 5" id="KW-0012">Acyltransferase</keyword>
<dbReference type="PANTHER" id="PTHR10434">
    <property type="entry name" value="1-ACYL-SN-GLYCEROL-3-PHOSPHATE ACYLTRANSFERASE"/>
    <property type="match status" value="1"/>
</dbReference>
<evidence type="ECO:0000256" key="3">
    <source>
        <dbReference type="ARBA" id="ARBA00022679"/>
    </source>
</evidence>
<evidence type="ECO:0000259" key="7">
    <source>
        <dbReference type="SMART" id="SM00563"/>
    </source>
</evidence>
<keyword evidence="6" id="KW-1133">Transmembrane helix</keyword>
<reference evidence="8" key="1">
    <citation type="submission" date="2021-02" db="EMBL/GenBank/DDBJ databases">
        <authorList>
            <person name="Nowell W R."/>
        </authorList>
    </citation>
    <scope>NUCLEOTIDE SEQUENCE</scope>
    <source>
        <strain evidence="8">Ploen Becks lab</strain>
    </source>
</reference>
<dbReference type="AlphaFoldDB" id="A0A813S2B4"/>
<evidence type="ECO:0000256" key="2">
    <source>
        <dbReference type="ARBA" id="ARBA00008655"/>
    </source>
</evidence>
<dbReference type="NCBIfam" id="TIGR00530">
    <property type="entry name" value="AGP_acyltrn"/>
    <property type="match status" value="1"/>
</dbReference>
<evidence type="ECO:0000256" key="4">
    <source>
        <dbReference type="ARBA" id="ARBA00023315"/>
    </source>
</evidence>
<comment type="domain">
    <text evidence="5">The HXXXXD motif is essential for acyltransferase activity and may constitute the binding site for the phosphate moiety of the glycerol-3-phosphate.</text>
</comment>
<evidence type="ECO:0000256" key="6">
    <source>
        <dbReference type="SAM" id="Phobius"/>
    </source>
</evidence>
<keyword evidence="5" id="KW-0443">Lipid metabolism</keyword>
<dbReference type="EC" id="2.3.1.51" evidence="5"/>
<dbReference type="InterPro" id="IPR002123">
    <property type="entry name" value="Plipid/glycerol_acylTrfase"/>
</dbReference>
<dbReference type="GO" id="GO:0006654">
    <property type="term" value="P:phosphatidic acid biosynthetic process"/>
    <property type="evidence" value="ECO:0007669"/>
    <property type="project" value="TreeGrafter"/>
</dbReference>
<dbReference type="Pfam" id="PF01553">
    <property type="entry name" value="Acyltransferase"/>
    <property type="match status" value="1"/>
</dbReference>
<comment type="similarity">
    <text evidence="2 5">Belongs to the 1-acyl-sn-glycerol-3-phosphate acyltransferase family.</text>
</comment>
<feature type="transmembrane region" description="Helical" evidence="6">
    <location>
        <begin position="20"/>
        <end position="38"/>
    </location>
</feature>
<keyword evidence="5" id="KW-1208">Phospholipid metabolism</keyword>
<keyword evidence="6" id="KW-0812">Transmembrane</keyword>
<proteinExistence type="inferred from homology"/>
<dbReference type="PANTHER" id="PTHR10434:SF11">
    <property type="entry name" value="1-ACYL-SN-GLYCEROL-3-PHOSPHATE ACYLTRANSFERASE"/>
    <property type="match status" value="1"/>
</dbReference>
<dbReference type="SUPFAM" id="SSF69593">
    <property type="entry name" value="Glycerol-3-phosphate (1)-acyltransferase"/>
    <property type="match status" value="1"/>
</dbReference>
<evidence type="ECO:0000256" key="1">
    <source>
        <dbReference type="ARBA" id="ARBA00004728"/>
    </source>
</evidence>
<feature type="transmembrane region" description="Helical" evidence="6">
    <location>
        <begin position="45"/>
        <end position="65"/>
    </location>
</feature>
<dbReference type="CDD" id="cd07989">
    <property type="entry name" value="LPLAT_AGPAT-like"/>
    <property type="match status" value="1"/>
</dbReference>